<dbReference type="Gene3D" id="3.90.550.10">
    <property type="entry name" value="Spore Coat Polysaccharide Biosynthesis Protein SpsA, Chain A"/>
    <property type="match status" value="1"/>
</dbReference>
<name>A0A560INQ4_9PROT</name>
<reference evidence="1 2" key="1">
    <citation type="submission" date="2019-06" db="EMBL/GenBank/DDBJ databases">
        <title>Genomic Encyclopedia of Type Strains, Phase IV (KMG-V): Genome sequencing to study the core and pangenomes of soil and plant-associated prokaryotes.</title>
        <authorList>
            <person name="Whitman W."/>
        </authorList>
    </citation>
    <scope>NUCLEOTIDE SEQUENCE [LARGE SCALE GENOMIC DNA]</scope>
    <source>
        <strain evidence="1 2">BR 11140</strain>
    </source>
</reference>
<dbReference type="OrthoDB" id="118340at2"/>
<dbReference type="InterPro" id="IPR029044">
    <property type="entry name" value="Nucleotide-diphossugar_trans"/>
</dbReference>
<proteinExistence type="predicted"/>
<evidence type="ECO:0000313" key="2">
    <source>
        <dbReference type="Proteomes" id="UP000318050"/>
    </source>
</evidence>
<organism evidence="1 2">
    <name type="scientific">Nitrospirillum amazonense</name>
    <dbReference type="NCBI Taxonomy" id="28077"/>
    <lineage>
        <taxon>Bacteria</taxon>
        <taxon>Pseudomonadati</taxon>
        <taxon>Pseudomonadota</taxon>
        <taxon>Alphaproteobacteria</taxon>
        <taxon>Rhodospirillales</taxon>
        <taxon>Azospirillaceae</taxon>
        <taxon>Nitrospirillum</taxon>
    </lineage>
</organism>
<evidence type="ECO:0000313" key="1">
    <source>
        <dbReference type="EMBL" id="TWB60608.1"/>
    </source>
</evidence>
<accession>A0A560INQ4</accession>
<gene>
    <name evidence="1" type="ORF">FBZ92_106169</name>
</gene>
<sequence>MPGIHCFTSVSCSYLDRAGVMAETVRRHHPNWTLWLLLSDDPPPGFRLDLAASGFDHVVNSRDLEIGDYRSWAFSHDVVELCTAVKGPMMHKLLAEGADAVVYLDPDIAVFAPLIHVTAMLERHSVILTPHVTTPETTLGGIHDNEIGSLKHGVYNLGFVAVRSCGEGKRFAAWWRDRLIQFCRDDVANGLFTDQRWCDLVPALFRDVGVLHDPGYNVASWNLGSRPITIGPDGVIRAGGEPLRFFHFTKVNSVGESMLARYAYGDTEVFELLRWYRQRLKANAPQGIPDRWWAYGTYSDGTPIPRSHRLTWRDRLDVRTHFKNPLTPGIQGFQAWCAAEGIT</sequence>
<dbReference type="SUPFAM" id="SSF53448">
    <property type="entry name" value="Nucleotide-diphospho-sugar transferases"/>
    <property type="match status" value="1"/>
</dbReference>
<dbReference type="AlphaFoldDB" id="A0A560INQ4"/>
<protein>
    <recommendedName>
        <fullName evidence="3">Glycosyl transferase</fullName>
    </recommendedName>
</protein>
<dbReference type="Proteomes" id="UP000318050">
    <property type="component" value="Unassembled WGS sequence"/>
</dbReference>
<evidence type="ECO:0008006" key="3">
    <source>
        <dbReference type="Google" id="ProtNLM"/>
    </source>
</evidence>
<dbReference type="EMBL" id="VITT01000006">
    <property type="protein sequence ID" value="TWB60608.1"/>
    <property type="molecule type" value="Genomic_DNA"/>
</dbReference>
<comment type="caution">
    <text evidence="1">The sequence shown here is derived from an EMBL/GenBank/DDBJ whole genome shotgun (WGS) entry which is preliminary data.</text>
</comment>